<evidence type="ECO:0000313" key="2">
    <source>
        <dbReference type="Proteomes" id="UP000266016"/>
    </source>
</evidence>
<comment type="caution">
    <text evidence="1">The sequence shown here is derived from an EMBL/GenBank/DDBJ whole genome shotgun (WGS) entry which is preliminary data.</text>
</comment>
<sequence>MVSPHEKDSFKLGAFIFLQYAKTQLMVNIKTEALQHAMPHKPTGTRDHSFTWNKSKTLRLTKSSKVQKKKPSIARQLKKARGHPLADFLSLFKCP</sequence>
<organism evidence="1 2">
    <name type="scientific">Peribacillus asahii</name>
    <dbReference type="NCBI Taxonomy" id="228899"/>
    <lineage>
        <taxon>Bacteria</taxon>
        <taxon>Bacillati</taxon>
        <taxon>Bacillota</taxon>
        <taxon>Bacilli</taxon>
        <taxon>Bacillales</taxon>
        <taxon>Bacillaceae</taxon>
        <taxon>Peribacillus</taxon>
    </lineage>
</organism>
<evidence type="ECO:0000313" key="1">
    <source>
        <dbReference type="EMBL" id="RID84495.1"/>
    </source>
</evidence>
<proteinExistence type="predicted"/>
<dbReference type="AlphaFoldDB" id="A0A398B3Q1"/>
<gene>
    <name evidence="1" type="ORF">D1953_13760</name>
</gene>
<protein>
    <submittedName>
        <fullName evidence="1">Uncharacterized protein</fullName>
    </submittedName>
</protein>
<dbReference type="EMBL" id="QWVS01000025">
    <property type="protein sequence ID" value="RID84495.1"/>
    <property type="molecule type" value="Genomic_DNA"/>
</dbReference>
<name>A0A398B3Q1_9BACI</name>
<reference evidence="1 2" key="1">
    <citation type="submission" date="2018-08" db="EMBL/GenBank/DDBJ databases">
        <title>Bacillus jemisoniae sp. nov., Bacillus chryseoplanitiae sp. nov., Bacillus resnikiae sp. nov., and Bacillus frankliniae sp. nov., isolated from Viking spacecraft and associated surfaces.</title>
        <authorList>
            <person name="Seuylemezian A."/>
            <person name="Vaishampayan P."/>
        </authorList>
    </citation>
    <scope>NUCLEOTIDE SEQUENCE [LARGE SCALE GENOMIC DNA]</scope>
    <source>
        <strain evidence="1 2">MA001</strain>
    </source>
</reference>
<accession>A0A398B3Q1</accession>
<dbReference type="Proteomes" id="UP000266016">
    <property type="component" value="Unassembled WGS sequence"/>
</dbReference>
<keyword evidence="2" id="KW-1185">Reference proteome</keyword>